<reference evidence="3" key="1">
    <citation type="submission" date="2011-07" db="EMBL/GenBank/DDBJ databases">
        <title>Divergent evolution of antigenic variation in African trypanosomes.</title>
        <authorList>
            <person name="Jackson A.P."/>
            <person name="Berry A."/>
            <person name="Allison H.C."/>
            <person name="Burton P."/>
            <person name="Anderson J."/>
            <person name="Aslett M."/>
            <person name="Brown R."/>
            <person name="Corton N."/>
            <person name="Harris D."/>
            <person name="Hauser H."/>
            <person name="Gamble J."/>
            <person name="Gilderthorp R."/>
            <person name="McQuillan J."/>
            <person name="Quail M.A."/>
            <person name="Sanders M."/>
            <person name="Van Tonder A."/>
            <person name="Ginger M.L."/>
            <person name="Donelson J.E."/>
            <person name="Field M.C."/>
            <person name="Barry J.D."/>
            <person name="Berriman M."/>
            <person name="Hertz-Fowler C."/>
        </authorList>
    </citation>
    <scope>NUCLEOTIDE SEQUENCE [LARGE SCALE GENOMIC DNA]</scope>
    <source>
        <strain evidence="3">IL3000</strain>
    </source>
</reference>
<proteinExistence type="predicted"/>
<dbReference type="VEuPathDB" id="TriTrypDB:TcIL3000_0_28900"/>
<feature type="compositionally biased region" description="Acidic residues" evidence="1">
    <location>
        <begin position="170"/>
        <end position="180"/>
    </location>
</feature>
<feature type="region of interest" description="Disordered" evidence="1">
    <location>
        <begin position="83"/>
        <end position="128"/>
    </location>
</feature>
<feature type="compositionally biased region" description="Acidic residues" evidence="1">
    <location>
        <begin position="86"/>
        <end position="97"/>
    </location>
</feature>
<sequence length="206" mass="22113">MPSLKADMSSNTTRQENSDPAPTEDLKSPAFNDEDGIQNYIAMAVPLLHVLRQSDTSRAKAIAQRMMQRWGGGSGVAGGVLKVLEECDSGPSEDDTESSVSDSNNSSSVESGAGSSGASSDGGVCDGGDMMCDMGSFEKIQELVHCVEKLLPNASTGTEPGEKDVVPEGFADEEEDETEEERQILKQIEVAVEREMDRLSIIRKHR</sequence>
<evidence type="ECO:0000313" key="2">
    <source>
        <dbReference type="EMBL" id="CCD11956.1"/>
    </source>
</evidence>
<evidence type="ECO:0000313" key="3">
    <source>
        <dbReference type="Proteomes" id="UP000000702"/>
    </source>
</evidence>
<dbReference type="AlphaFoldDB" id="F9W468"/>
<accession>F9W468</accession>
<comment type="caution">
    <text evidence="2">The sequence shown here is derived from an EMBL/GenBank/DDBJ whole genome shotgun (WGS) entry which is preliminary data.</text>
</comment>
<keyword evidence="3" id="KW-1185">Reference proteome</keyword>
<gene>
    <name evidence="2" type="ORF">TCIL3000_0_28900</name>
</gene>
<evidence type="ECO:0000256" key="1">
    <source>
        <dbReference type="SAM" id="MobiDB-lite"/>
    </source>
</evidence>
<feature type="compositionally biased region" description="Polar residues" evidence="1">
    <location>
        <begin position="8"/>
        <end position="20"/>
    </location>
</feature>
<dbReference type="EMBL" id="CAEQ01000521">
    <property type="protein sequence ID" value="CCD11956.1"/>
    <property type="molecule type" value="Genomic_DNA"/>
</dbReference>
<feature type="region of interest" description="Disordered" evidence="1">
    <location>
        <begin position="152"/>
        <end position="182"/>
    </location>
</feature>
<organism evidence="2 3">
    <name type="scientific">Trypanosoma congolense (strain IL3000)</name>
    <dbReference type="NCBI Taxonomy" id="1068625"/>
    <lineage>
        <taxon>Eukaryota</taxon>
        <taxon>Discoba</taxon>
        <taxon>Euglenozoa</taxon>
        <taxon>Kinetoplastea</taxon>
        <taxon>Metakinetoplastina</taxon>
        <taxon>Trypanosomatida</taxon>
        <taxon>Trypanosomatidae</taxon>
        <taxon>Trypanosoma</taxon>
        <taxon>Nannomonas</taxon>
    </lineage>
</organism>
<dbReference type="OMA" id="ECNGSTL"/>
<protein>
    <submittedName>
        <fullName evidence="2">WGS project CAEQ00000000 data, annotated contig 1152</fullName>
    </submittedName>
</protein>
<dbReference type="Proteomes" id="UP000000702">
    <property type="component" value="Unassembled WGS sequence"/>
</dbReference>
<name>F9W468_TRYCI</name>
<reference evidence="2 3" key="2">
    <citation type="journal article" date="2012" name="Proc. Natl. Acad. Sci. U.S.A.">
        <title>Antigenic diversity is generated by distinct evolutionary mechanisms in African trypanosome species.</title>
        <authorList>
            <person name="Jackson A.P."/>
            <person name="Berry A."/>
            <person name="Aslett M."/>
            <person name="Allison H.C."/>
            <person name="Burton P."/>
            <person name="Vavrova-Anderson J."/>
            <person name="Brown R."/>
            <person name="Browne H."/>
            <person name="Corton N."/>
            <person name="Hauser H."/>
            <person name="Gamble J."/>
            <person name="Gilderthorp R."/>
            <person name="Marcello L."/>
            <person name="McQuillan J."/>
            <person name="Otto T.D."/>
            <person name="Quail M.A."/>
            <person name="Sanders M.J."/>
            <person name="van Tonder A."/>
            <person name="Ginger M.L."/>
            <person name="Field M.C."/>
            <person name="Barry J.D."/>
            <person name="Hertz-Fowler C."/>
            <person name="Berriman M."/>
        </authorList>
    </citation>
    <scope>NUCLEOTIDE SEQUENCE [LARGE SCALE GENOMIC DNA]</scope>
    <source>
        <strain evidence="2 3">IL3000</strain>
    </source>
</reference>
<feature type="region of interest" description="Disordered" evidence="1">
    <location>
        <begin position="1"/>
        <end position="32"/>
    </location>
</feature>
<feature type="compositionally biased region" description="Low complexity" evidence="1">
    <location>
        <begin position="98"/>
        <end position="128"/>
    </location>
</feature>